<dbReference type="EMBL" id="UGQL01000001">
    <property type="protein sequence ID" value="STZ28568.1"/>
    <property type="molecule type" value="Genomic_DNA"/>
</dbReference>
<feature type="compositionally biased region" description="Basic and acidic residues" evidence="1">
    <location>
        <begin position="37"/>
        <end position="46"/>
    </location>
</feature>
<feature type="region of interest" description="Disordered" evidence="1">
    <location>
        <begin position="37"/>
        <end position="64"/>
    </location>
</feature>
<dbReference type="AlphaFoldDB" id="A0A378RPC9"/>
<dbReference type="RefSeq" id="WP_115091483.1">
    <property type="nucleotide sequence ID" value="NZ_CP068107.1"/>
</dbReference>
<dbReference type="Proteomes" id="UP000255024">
    <property type="component" value="Unassembled WGS sequence"/>
</dbReference>
<sequence>MRELNIRNGSITFNPDGSITAKGDEIDLKNKEAGEKLESTKVKEENAQLSFDQDEKKTEEEDGKKVDRKQFGWWGIIVPIVIIGFLIYMFRKPLKQVSRLF</sequence>
<evidence type="ECO:0000313" key="4">
    <source>
        <dbReference type="Proteomes" id="UP000255024"/>
    </source>
</evidence>
<evidence type="ECO:0000256" key="2">
    <source>
        <dbReference type="SAM" id="Phobius"/>
    </source>
</evidence>
<evidence type="ECO:0000256" key="1">
    <source>
        <dbReference type="SAM" id="MobiDB-lite"/>
    </source>
</evidence>
<evidence type="ECO:0000313" key="3">
    <source>
        <dbReference type="EMBL" id="STZ28568.1"/>
    </source>
</evidence>
<name>A0A378RPC9_MYROD</name>
<accession>A0A378RPC9</accession>
<keyword evidence="2" id="KW-0472">Membrane</keyword>
<keyword evidence="4" id="KW-1185">Reference proteome</keyword>
<proteinExistence type="predicted"/>
<protein>
    <submittedName>
        <fullName evidence="3">Uncharacterized protein</fullName>
    </submittedName>
</protein>
<gene>
    <name evidence="3" type="ORF">NCTC11179_02119</name>
</gene>
<organism evidence="3 4">
    <name type="scientific">Myroides odoratus</name>
    <name type="common">Flavobacterium odoratum</name>
    <dbReference type="NCBI Taxonomy" id="256"/>
    <lineage>
        <taxon>Bacteria</taxon>
        <taxon>Pseudomonadati</taxon>
        <taxon>Bacteroidota</taxon>
        <taxon>Flavobacteriia</taxon>
        <taxon>Flavobacteriales</taxon>
        <taxon>Flavobacteriaceae</taxon>
        <taxon>Myroides</taxon>
    </lineage>
</organism>
<feature type="compositionally biased region" description="Basic and acidic residues" evidence="1">
    <location>
        <begin position="53"/>
        <end position="64"/>
    </location>
</feature>
<keyword evidence="2" id="KW-1133">Transmembrane helix</keyword>
<keyword evidence="2" id="KW-0812">Transmembrane</keyword>
<feature type="transmembrane region" description="Helical" evidence="2">
    <location>
        <begin position="71"/>
        <end position="90"/>
    </location>
</feature>
<reference evidence="3 4" key="1">
    <citation type="submission" date="2018-06" db="EMBL/GenBank/DDBJ databases">
        <authorList>
            <consortium name="Pathogen Informatics"/>
            <person name="Doyle S."/>
        </authorList>
    </citation>
    <scope>NUCLEOTIDE SEQUENCE [LARGE SCALE GENOMIC DNA]</scope>
    <source>
        <strain evidence="3 4">NCTC11179</strain>
    </source>
</reference>